<dbReference type="InterPro" id="IPR023631">
    <property type="entry name" value="Amidase_dom"/>
</dbReference>
<dbReference type="SUPFAM" id="SSF75304">
    <property type="entry name" value="Amidase signature (AS) enzymes"/>
    <property type="match status" value="1"/>
</dbReference>
<sequence>MQSTELARGAIEGAYFLIGAAEFVWYLDQEGIIRGQGSEYTDAVRELLRAVRDVDLGDHIASRILPSALLDSETEGGSYFAARREAFQYIERVTETLDTVDALVLPTLRTQPPGFGEMESAEDMLALLGNTAPFNLARVPAVSVPVGTVKGAPVAAQVVGSQFSDLQTLAIAEQLPRID</sequence>
<gene>
    <name evidence="2" type="ORF">H5V44_16255</name>
</gene>
<evidence type="ECO:0000259" key="1">
    <source>
        <dbReference type="Pfam" id="PF01425"/>
    </source>
</evidence>
<proteinExistence type="predicted"/>
<protein>
    <recommendedName>
        <fullName evidence="1">Amidase domain-containing protein</fullName>
    </recommendedName>
</protein>
<evidence type="ECO:0000313" key="3">
    <source>
        <dbReference type="Proteomes" id="UP000546257"/>
    </source>
</evidence>
<dbReference type="GO" id="GO:0030956">
    <property type="term" value="C:glutamyl-tRNA(Gln) amidotransferase complex"/>
    <property type="evidence" value="ECO:0007669"/>
    <property type="project" value="TreeGrafter"/>
</dbReference>
<dbReference type="Pfam" id="PF01425">
    <property type="entry name" value="Amidase"/>
    <property type="match status" value="1"/>
</dbReference>
<feature type="domain" description="Amidase" evidence="1">
    <location>
        <begin position="12"/>
        <end position="169"/>
    </location>
</feature>
<dbReference type="InterPro" id="IPR000120">
    <property type="entry name" value="Amidase"/>
</dbReference>
<evidence type="ECO:0000313" key="2">
    <source>
        <dbReference type="EMBL" id="MBB6647817.1"/>
    </source>
</evidence>
<name>A0A7J9SNT3_9EURY</name>
<dbReference type="InterPro" id="IPR036928">
    <property type="entry name" value="AS_sf"/>
</dbReference>
<reference evidence="2 3" key="1">
    <citation type="submission" date="2020-08" db="EMBL/GenBank/DDBJ databases">
        <authorList>
            <person name="Seo M.-J."/>
        </authorList>
    </citation>
    <scope>NUCLEOTIDE SEQUENCE [LARGE SCALE GENOMIC DNA]</scope>
    <source>
        <strain evidence="2 3">MBLA0160</strain>
    </source>
</reference>
<dbReference type="GO" id="GO:0070681">
    <property type="term" value="P:glutaminyl-tRNAGln biosynthesis via transamidation"/>
    <property type="evidence" value="ECO:0007669"/>
    <property type="project" value="TreeGrafter"/>
</dbReference>
<dbReference type="Proteomes" id="UP000546257">
    <property type="component" value="Unassembled WGS sequence"/>
</dbReference>
<dbReference type="AlphaFoldDB" id="A0A7J9SNT3"/>
<dbReference type="PANTHER" id="PTHR11895">
    <property type="entry name" value="TRANSAMIDASE"/>
    <property type="match status" value="1"/>
</dbReference>
<keyword evidence="3" id="KW-1185">Reference proteome</keyword>
<comment type="caution">
    <text evidence="2">The sequence shown here is derived from an EMBL/GenBank/DDBJ whole genome shotgun (WGS) entry which is preliminary data.</text>
</comment>
<accession>A0A7J9SNT3</accession>
<dbReference type="GO" id="GO:0050567">
    <property type="term" value="F:glutaminyl-tRNA synthase (glutamine-hydrolyzing) activity"/>
    <property type="evidence" value="ECO:0007669"/>
    <property type="project" value="TreeGrafter"/>
</dbReference>
<organism evidence="2 3">
    <name type="scientific">Halobellus ruber</name>
    <dbReference type="NCBI Taxonomy" id="2761102"/>
    <lineage>
        <taxon>Archaea</taxon>
        <taxon>Methanobacteriati</taxon>
        <taxon>Methanobacteriota</taxon>
        <taxon>Stenosarchaea group</taxon>
        <taxon>Halobacteria</taxon>
        <taxon>Halobacteriales</taxon>
        <taxon>Haloferacaceae</taxon>
        <taxon>Halobellus</taxon>
    </lineage>
</organism>
<dbReference type="Gene3D" id="3.90.1300.10">
    <property type="entry name" value="Amidase signature (AS) domain"/>
    <property type="match status" value="1"/>
</dbReference>
<dbReference type="EMBL" id="JACKXD010000007">
    <property type="protein sequence ID" value="MBB6647817.1"/>
    <property type="molecule type" value="Genomic_DNA"/>
</dbReference>
<dbReference type="PANTHER" id="PTHR11895:SF7">
    <property type="entry name" value="GLUTAMYL-TRNA(GLN) AMIDOTRANSFERASE SUBUNIT A, MITOCHONDRIAL"/>
    <property type="match status" value="1"/>
</dbReference>